<protein>
    <submittedName>
        <fullName evidence="19">Retrovirus-related Pol polyprotein from transposon TNT 1-94</fullName>
    </submittedName>
</protein>
<keyword evidence="14" id="KW-0917">Virion maturation</keyword>
<dbReference type="EMBL" id="BGZK01000373">
    <property type="protein sequence ID" value="GBP39934.1"/>
    <property type="molecule type" value="Genomic_DNA"/>
</dbReference>
<evidence type="ECO:0000256" key="1">
    <source>
        <dbReference type="ARBA" id="ARBA00002180"/>
    </source>
</evidence>
<keyword evidence="13" id="KW-0239">DNA-directed DNA polymerase</keyword>
<dbReference type="InterPro" id="IPR054722">
    <property type="entry name" value="PolX-like_BBD"/>
</dbReference>
<keyword evidence="7" id="KW-0255">Endonuclease</keyword>
<keyword evidence="13" id="KW-0808">Transferase</keyword>
<evidence type="ECO:0000256" key="8">
    <source>
        <dbReference type="ARBA" id="ARBA00022801"/>
    </source>
</evidence>
<dbReference type="GO" id="GO:0006508">
    <property type="term" value="P:proteolysis"/>
    <property type="evidence" value="ECO:0007669"/>
    <property type="project" value="UniProtKB-KW"/>
</dbReference>
<keyword evidence="5" id="KW-0479">Metal-binding</keyword>
<evidence type="ECO:0000256" key="13">
    <source>
        <dbReference type="ARBA" id="ARBA00022932"/>
    </source>
</evidence>
<evidence type="ECO:0000256" key="9">
    <source>
        <dbReference type="ARBA" id="ARBA00022840"/>
    </source>
</evidence>
<dbReference type="InterPro" id="IPR012337">
    <property type="entry name" value="RNaseH-like_sf"/>
</dbReference>
<keyword evidence="13" id="KW-0548">Nucleotidyltransferase</keyword>
<keyword evidence="11" id="KW-0229">DNA integration</keyword>
<keyword evidence="12" id="KW-0695">RNA-directed DNA polymerase</keyword>
<dbReference type="OrthoDB" id="413361at2759"/>
<dbReference type="PANTHER" id="PTHR42648">
    <property type="entry name" value="TRANSPOSASE, PUTATIVE-RELATED"/>
    <property type="match status" value="1"/>
</dbReference>
<dbReference type="GO" id="GO:0008233">
    <property type="term" value="F:peptidase activity"/>
    <property type="evidence" value="ECO:0007669"/>
    <property type="project" value="UniProtKB-KW"/>
</dbReference>
<evidence type="ECO:0000256" key="6">
    <source>
        <dbReference type="ARBA" id="ARBA00022741"/>
    </source>
</evidence>
<dbReference type="GO" id="GO:0046872">
    <property type="term" value="F:metal ion binding"/>
    <property type="evidence" value="ECO:0007669"/>
    <property type="project" value="UniProtKB-KW"/>
</dbReference>
<evidence type="ECO:0000259" key="18">
    <source>
        <dbReference type="Pfam" id="PF25597"/>
    </source>
</evidence>
<evidence type="ECO:0000256" key="15">
    <source>
        <dbReference type="ARBA" id="ARBA00023172"/>
    </source>
</evidence>
<dbReference type="Pfam" id="PF22936">
    <property type="entry name" value="Pol_BBD"/>
    <property type="match status" value="1"/>
</dbReference>
<dbReference type="SUPFAM" id="SSF53098">
    <property type="entry name" value="Ribonuclease H-like"/>
    <property type="match status" value="1"/>
</dbReference>
<comment type="caution">
    <text evidence="19">The sequence shown here is derived from an EMBL/GenBank/DDBJ whole genome shotgun (WGS) entry which is preliminary data.</text>
</comment>
<dbReference type="STRING" id="151549.A0A4C1VPY8"/>
<dbReference type="GO" id="GO:0005524">
    <property type="term" value="F:ATP binding"/>
    <property type="evidence" value="ECO:0007669"/>
    <property type="project" value="UniProtKB-KW"/>
</dbReference>
<dbReference type="GO" id="GO:0003887">
    <property type="term" value="F:DNA-directed DNA polymerase activity"/>
    <property type="evidence" value="ECO:0007669"/>
    <property type="project" value="UniProtKB-KW"/>
</dbReference>
<keyword evidence="6" id="KW-0547">Nucleotide-binding</keyword>
<feature type="region of interest" description="Disordered" evidence="16">
    <location>
        <begin position="313"/>
        <end position="342"/>
    </location>
</feature>
<keyword evidence="15" id="KW-0233">DNA recombination</keyword>
<keyword evidence="2" id="KW-1188">Viral release from host cell</keyword>
<dbReference type="GO" id="GO:0006310">
    <property type="term" value="P:DNA recombination"/>
    <property type="evidence" value="ECO:0007669"/>
    <property type="project" value="UniProtKB-KW"/>
</dbReference>
<keyword evidence="9" id="KW-0067">ATP-binding</keyword>
<evidence type="ECO:0000259" key="17">
    <source>
        <dbReference type="Pfam" id="PF22936"/>
    </source>
</evidence>
<evidence type="ECO:0000256" key="5">
    <source>
        <dbReference type="ARBA" id="ARBA00022723"/>
    </source>
</evidence>
<organism evidence="19 20">
    <name type="scientific">Eumeta variegata</name>
    <name type="common">Bagworm moth</name>
    <name type="synonym">Eumeta japonica</name>
    <dbReference type="NCBI Taxonomy" id="151549"/>
    <lineage>
        <taxon>Eukaryota</taxon>
        <taxon>Metazoa</taxon>
        <taxon>Ecdysozoa</taxon>
        <taxon>Arthropoda</taxon>
        <taxon>Hexapoda</taxon>
        <taxon>Insecta</taxon>
        <taxon>Pterygota</taxon>
        <taxon>Neoptera</taxon>
        <taxon>Endopterygota</taxon>
        <taxon>Lepidoptera</taxon>
        <taxon>Glossata</taxon>
        <taxon>Ditrysia</taxon>
        <taxon>Tineoidea</taxon>
        <taxon>Psychidae</taxon>
        <taxon>Oiketicinae</taxon>
        <taxon>Eumeta</taxon>
    </lineage>
</organism>
<sequence>MDTAKNCRAPKKTTVDNTEENKGFVAAFSASPQTINLWCVDSGASMHMTNRQDWIYDVTSPPIPTITVASKTPLSVKSMGKMLTSCQNVPRESSHSQTKINVLLLILPVSRGNRPDCPLTTLVQDFHNHCSWSTLIYVDQWTKNLWEQNALAERMNRALVERAKYMLFDAQLAKQFWAEALTTVAYIINRSPTKSVNGKTPMEIWTGKKPNLSNLKVFGCEVKTQVPKEKRQKWDSKSRKLLFVGYCESTKGYRILDPDTNKIIKNRDVIFLENVEKYNNNIYLPCTSDSNSPEIQPLEETCKEELVDSIDHFTSESSEDNQSGEKTIHLTYQSNQLISNHQ</sequence>
<dbReference type="AlphaFoldDB" id="A0A4C1VPY8"/>
<dbReference type="Gene3D" id="3.30.420.10">
    <property type="entry name" value="Ribonuclease H-like superfamily/Ribonuclease H"/>
    <property type="match status" value="1"/>
</dbReference>
<keyword evidence="3" id="KW-0645">Protease</keyword>
<feature type="domain" description="Retrovirus-related Pol polyprotein from transposon TNT 1-94-like beta-barrel" evidence="17">
    <location>
        <begin position="38"/>
        <end position="88"/>
    </location>
</feature>
<evidence type="ECO:0000256" key="10">
    <source>
        <dbReference type="ARBA" id="ARBA00022842"/>
    </source>
</evidence>
<dbReference type="GO" id="GO:0003964">
    <property type="term" value="F:RNA-directed DNA polymerase activity"/>
    <property type="evidence" value="ECO:0007669"/>
    <property type="project" value="UniProtKB-KW"/>
</dbReference>
<evidence type="ECO:0000256" key="14">
    <source>
        <dbReference type="ARBA" id="ARBA00023113"/>
    </source>
</evidence>
<accession>A0A4C1VPY8</accession>
<dbReference type="GO" id="GO:0003676">
    <property type="term" value="F:nucleic acid binding"/>
    <property type="evidence" value="ECO:0007669"/>
    <property type="project" value="InterPro"/>
</dbReference>
<evidence type="ECO:0000256" key="16">
    <source>
        <dbReference type="SAM" id="MobiDB-lite"/>
    </source>
</evidence>
<evidence type="ECO:0000256" key="11">
    <source>
        <dbReference type="ARBA" id="ARBA00022908"/>
    </source>
</evidence>
<feature type="compositionally biased region" description="Polar residues" evidence="16">
    <location>
        <begin position="320"/>
        <end position="342"/>
    </location>
</feature>
<dbReference type="Proteomes" id="UP000299102">
    <property type="component" value="Unassembled WGS sequence"/>
</dbReference>
<name>A0A4C1VPY8_EUMVA</name>
<evidence type="ECO:0000256" key="4">
    <source>
        <dbReference type="ARBA" id="ARBA00022722"/>
    </source>
</evidence>
<dbReference type="InterPro" id="IPR057670">
    <property type="entry name" value="SH3_retrovirus"/>
</dbReference>
<keyword evidence="4" id="KW-0540">Nuclease</keyword>
<proteinExistence type="predicted"/>
<evidence type="ECO:0000256" key="3">
    <source>
        <dbReference type="ARBA" id="ARBA00022670"/>
    </source>
</evidence>
<dbReference type="InterPro" id="IPR036397">
    <property type="entry name" value="RNaseH_sf"/>
</dbReference>
<evidence type="ECO:0000313" key="20">
    <source>
        <dbReference type="Proteomes" id="UP000299102"/>
    </source>
</evidence>
<keyword evidence="10" id="KW-0460">Magnesium</keyword>
<keyword evidence="20" id="KW-1185">Reference proteome</keyword>
<evidence type="ECO:0000256" key="7">
    <source>
        <dbReference type="ARBA" id="ARBA00022759"/>
    </source>
</evidence>
<evidence type="ECO:0000256" key="12">
    <source>
        <dbReference type="ARBA" id="ARBA00022918"/>
    </source>
</evidence>
<dbReference type="InterPro" id="IPR039537">
    <property type="entry name" value="Retrotran_Ty1/copia-like"/>
</dbReference>
<dbReference type="GO" id="GO:0004519">
    <property type="term" value="F:endonuclease activity"/>
    <property type="evidence" value="ECO:0007669"/>
    <property type="project" value="UniProtKB-KW"/>
</dbReference>
<comment type="function">
    <text evidence="1">The aspartyl protease (PR) mediates the proteolytic cleavages of the Gag and Gag-Pol polyproteins after assembly of the VLP.</text>
</comment>
<feature type="domain" description="Retroviral polymerase SH3-like" evidence="18">
    <location>
        <begin position="220"/>
        <end position="279"/>
    </location>
</feature>
<dbReference type="GO" id="GO:0015074">
    <property type="term" value="P:DNA integration"/>
    <property type="evidence" value="ECO:0007669"/>
    <property type="project" value="UniProtKB-KW"/>
</dbReference>
<gene>
    <name evidence="19" type="ORF">EVAR_83071_1</name>
</gene>
<evidence type="ECO:0000313" key="19">
    <source>
        <dbReference type="EMBL" id="GBP39934.1"/>
    </source>
</evidence>
<dbReference type="Pfam" id="PF25597">
    <property type="entry name" value="SH3_retrovirus"/>
    <property type="match status" value="1"/>
</dbReference>
<reference evidence="19 20" key="1">
    <citation type="journal article" date="2019" name="Commun. Biol.">
        <title>The bagworm genome reveals a unique fibroin gene that provides high tensile strength.</title>
        <authorList>
            <person name="Kono N."/>
            <person name="Nakamura H."/>
            <person name="Ohtoshi R."/>
            <person name="Tomita M."/>
            <person name="Numata K."/>
            <person name="Arakawa K."/>
        </authorList>
    </citation>
    <scope>NUCLEOTIDE SEQUENCE [LARGE SCALE GENOMIC DNA]</scope>
</reference>
<keyword evidence="8" id="KW-0378">Hydrolase</keyword>
<dbReference type="PANTHER" id="PTHR42648:SF11">
    <property type="entry name" value="TRANSPOSON TY4-P GAG-POL POLYPROTEIN"/>
    <property type="match status" value="1"/>
</dbReference>
<evidence type="ECO:0000256" key="2">
    <source>
        <dbReference type="ARBA" id="ARBA00022612"/>
    </source>
</evidence>